<dbReference type="EMBL" id="AY954959">
    <property type="protein sequence ID" value="AAX91409.1"/>
    <property type="molecule type" value="Genomic_DNA"/>
</dbReference>
<dbReference type="SMR" id="Q4ZC72"/>
<proteinExistence type="predicted"/>
<dbReference type="RefSeq" id="YP_240154.1">
    <property type="nucleotide sequence ID" value="NC_007056.1"/>
</dbReference>
<name>Q4ZC72_9CAUD</name>
<sequence>MGENENKRMIKVKENNVIKLYWLKNYILIIHSDGSEERRNYKGG</sequence>
<evidence type="ECO:0000313" key="1">
    <source>
        <dbReference type="EMBL" id="AAX91409.1"/>
    </source>
</evidence>
<accession>Q4ZC72</accession>
<dbReference type="Proteomes" id="UP000001464">
    <property type="component" value="Segment"/>
</dbReference>
<dbReference type="GeneID" id="5133178"/>
<protein>
    <submittedName>
        <fullName evidence="1">ORF147</fullName>
    </submittedName>
</protein>
<evidence type="ECO:0000313" key="2">
    <source>
        <dbReference type="Proteomes" id="UP000001464"/>
    </source>
</evidence>
<dbReference type="KEGG" id="vg:5133178"/>
<reference evidence="1 2" key="1">
    <citation type="journal article" date="2005" name="Proc. Natl. Acad. Sci. U.S.A.">
        <title>The complete genomes and proteomes of 27 Staphylococcus aureus bacteriophages.</title>
        <authorList>
            <person name="Kwan T."/>
            <person name="Liu J."/>
            <person name="Dubow M."/>
            <person name="Gros P."/>
            <person name="Pelletier J."/>
        </authorList>
    </citation>
    <scope>NUCLEOTIDE SEQUENCE</scope>
</reference>
<keyword evidence="2" id="KW-1185">Reference proteome</keyword>
<organism evidence="1 2">
    <name type="scientific">Staphylococcus phage EW</name>
    <dbReference type="NCBI Taxonomy" id="2936814"/>
    <lineage>
        <taxon>Viruses</taxon>
        <taxon>Duplodnaviria</taxon>
        <taxon>Heunggongvirae</taxon>
        <taxon>Uroviricota</taxon>
        <taxon>Caudoviricetes</taxon>
        <taxon>Azeredovirinae</taxon>
        <taxon>Phietavirus</taxon>
        <taxon>Phietavirus EW</taxon>
    </lineage>
</organism>